<dbReference type="Pfam" id="PF00535">
    <property type="entry name" value="Glycos_transf_2"/>
    <property type="match status" value="1"/>
</dbReference>
<feature type="domain" description="Glycosyltransferase 2-like" evidence="5">
    <location>
        <begin position="57"/>
        <end position="228"/>
    </location>
</feature>
<name>A0A5P0ZQW5_9LACO</name>
<evidence type="ECO:0000256" key="2">
    <source>
        <dbReference type="ARBA" id="ARBA00022676"/>
    </source>
</evidence>
<accession>A0A5P0ZQW5</accession>
<dbReference type="SUPFAM" id="SSF53448">
    <property type="entry name" value="Nucleotide-diphospho-sugar transferases"/>
    <property type="match status" value="1"/>
</dbReference>
<evidence type="ECO:0000256" key="1">
    <source>
        <dbReference type="ARBA" id="ARBA00006739"/>
    </source>
</evidence>
<evidence type="ECO:0000313" key="6">
    <source>
        <dbReference type="EMBL" id="MQS76271.1"/>
    </source>
</evidence>
<evidence type="ECO:0000313" key="8">
    <source>
        <dbReference type="Proteomes" id="UP000371423"/>
    </source>
</evidence>
<feature type="transmembrane region" description="Helical" evidence="4">
    <location>
        <begin position="382"/>
        <end position="404"/>
    </location>
</feature>
<keyword evidence="4" id="KW-0812">Transmembrane</keyword>
<dbReference type="PANTHER" id="PTHR43630:SF1">
    <property type="entry name" value="POLY-BETA-1,6-N-ACETYL-D-GLUCOSAMINE SYNTHASE"/>
    <property type="match status" value="1"/>
</dbReference>
<feature type="transmembrane region" description="Helical" evidence="4">
    <location>
        <begin position="318"/>
        <end position="337"/>
    </location>
</feature>
<proteinExistence type="inferred from homology"/>
<dbReference type="GO" id="GO:0016757">
    <property type="term" value="F:glycosyltransferase activity"/>
    <property type="evidence" value="ECO:0007669"/>
    <property type="project" value="UniProtKB-KW"/>
</dbReference>
<evidence type="ECO:0000313" key="9">
    <source>
        <dbReference type="Proteomes" id="UP000414364"/>
    </source>
</evidence>
<dbReference type="InterPro" id="IPR029044">
    <property type="entry name" value="Nucleotide-diphossugar_trans"/>
</dbReference>
<evidence type="ECO:0000313" key="7">
    <source>
        <dbReference type="EMBL" id="MQS96601.1"/>
    </source>
</evidence>
<dbReference type="EMBL" id="VDFO01000004">
    <property type="protein sequence ID" value="MQS96601.1"/>
    <property type="molecule type" value="Genomic_DNA"/>
</dbReference>
<dbReference type="OrthoDB" id="9766299at2"/>
<evidence type="ECO:0000256" key="4">
    <source>
        <dbReference type="SAM" id="Phobius"/>
    </source>
</evidence>
<dbReference type="RefSeq" id="WP_153385667.1">
    <property type="nucleotide sequence ID" value="NZ_VDFO01000004.1"/>
</dbReference>
<dbReference type="Proteomes" id="UP000371423">
    <property type="component" value="Unassembled WGS sequence"/>
</dbReference>
<dbReference type="AlphaFoldDB" id="A0A5P0ZQW5"/>
<dbReference type="PANTHER" id="PTHR43630">
    <property type="entry name" value="POLY-BETA-1,6-N-ACETYL-D-GLUCOSAMINE SYNTHASE"/>
    <property type="match status" value="1"/>
</dbReference>
<feature type="transmembrane region" description="Helical" evidence="4">
    <location>
        <begin position="12"/>
        <end position="39"/>
    </location>
</feature>
<dbReference type="EMBL" id="VDFP01000014">
    <property type="protein sequence ID" value="MQS76271.1"/>
    <property type="molecule type" value="Genomic_DNA"/>
</dbReference>
<protein>
    <submittedName>
        <fullName evidence="6">Putative glycosyltransferase, exosortase G system-associated</fullName>
    </submittedName>
</protein>
<dbReference type="Proteomes" id="UP000414364">
    <property type="component" value="Unassembled WGS sequence"/>
</dbReference>
<dbReference type="Gene3D" id="3.90.550.10">
    <property type="entry name" value="Spore Coat Polysaccharide Biosynthesis Protein SpsA, Chain A"/>
    <property type="match status" value="1"/>
</dbReference>
<comment type="similarity">
    <text evidence="1">Belongs to the glycosyltransferase 2 family.</text>
</comment>
<keyword evidence="4" id="KW-0472">Membrane</keyword>
<evidence type="ECO:0000259" key="5">
    <source>
        <dbReference type="Pfam" id="PF00535"/>
    </source>
</evidence>
<keyword evidence="8" id="KW-1185">Reference proteome</keyword>
<feature type="transmembrane region" description="Helical" evidence="4">
    <location>
        <begin position="343"/>
        <end position="362"/>
    </location>
</feature>
<organism evidence="6 9">
    <name type="scientific">Companilactobacillus halodurans</name>
    <dbReference type="NCBI Taxonomy" id="2584183"/>
    <lineage>
        <taxon>Bacteria</taxon>
        <taxon>Bacillati</taxon>
        <taxon>Bacillota</taxon>
        <taxon>Bacilli</taxon>
        <taxon>Lactobacillales</taxon>
        <taxon>Lactobacillaceae</taxon>
        <taxon>Companilactobacillus</taxon>
    </lineage>
</organism>
<gene>
    <name evidence="7" type="ORF">FHL05_01680</name>
    <name evidence="6" type="ORF">FHL06_07725</name>
</gene>
<sequence>MSYWLNLTLFKMGFWITWALIPIVIEIIPSMISSIRIMIHNKHPQKMIMPDKMPMISVLIPVYNSEDTLFACIKSIHDSTYPTELIQVILADNQSTDDSFQVFGHAQNVFSDMNLRLIHTEKGKAEALNAALYGAIGTYIINIDSDGILEKHALMNMVLRFENDYDISALTGTILTQRRSLKKFGGFLQHNEYFEYAQAFLSGRTMESHNNHLFTMSGAFSAFRKEAVLNTFLYDIDTIGEDTDMTFQLRQRMQRKVGLCANAIFYIEPIKDFSKLYTQRQRWQRGEVEVIHQYANDLSIKNFFKNFMVRRLLIDHTFLFPRMIWLCASIVLLFFRYSPIMMGMSYFIIYLLYILVEFLNYLCVLELLKEFPKEKKFYRKQWWVAITLPIYNFICALIRLVGVLNSMTTTSEWNSEPFKVEFDRTINVVKEDLKRNKRKEK</sequence>
<dbReference type="NCBIfam" id="TIGR03111">
    <property type="entry name" value="glyc2_xrt_Gpos1"/>
    <property type="match status" value="1"/>
</dbReference>
<dbReference type="InterPro" id="IPR001173">
    <property type="entry name" value="Glyco_trans_2-like"/>
</dbReference>
<comment type="caution">
    <text evidence="6">The sequence shown here is derived from an EMBL/GenBank/DDBJ whole genome shotgun (WGS) entry which is preliminary data.</text>
</comment>
<keyword evidence="2" id="KW-0328">Glycosyltransferase</keyword>
<keyword evidence="3 6" id="KW-0808">Transferase</keyword>
<dbReference type="CDD" id="cd06423">
    <property type="entry name" value="CESA_like"/>
    <property type="match status" value="1"/>
</dbReference>
<reference evidence="8 9" key="1">
    <citation type="journal article" date="2019" name="Syst. Appl. Microbiol.">
        <title>Polyphasic characterization of two novel Lactobacillus spp. isolated from blown salami packages: Description of Lactobacillus halodurans sp. nov. and Lactobacillus salsicarnum sp. nov.</title>
        <authorList>
            <person name="Schuster J.A."/>
            <person name="Klingl A."/>
            <person name="Vogel R.F."/>
            <person name="Ehrmann M.A."/>
        </authorList>
    </citation>
    <scope>NUCLEOTIDE SEQUENCE [LARGE SCALE GENOMIC DNA]</scope>
    <source>
        <strain evidence="7 8">TMW 1.1920</strain>
        <strain evidence="6 9">TMW 1.2172</strain>
    </source>
</reference>
<keyword evidence="4" id="KW-1133">Transmembrane helix</keyword>
<dbReference type="InterPro" id="IPR017542">
    <property type="entry name" value="XrtG-assoc_glycosyltfrase"/>
</dbReference>
<evidence type="ECO:0000256" key="3">
    <source>
        <dbReference type="ARBA" id="ARBA00022679"/>
    </source>
</evidence>